<organism evidence="2 3">
    <name type="scientific">Lentinus brumalis</name>
    <dbReference type="NCBI Taxonomy" id="2498619"/>
    <lineage>
        <taxon>Eukaryota</taxon>
        <taxon>Fungi</taxon>
        <taxon>Dikarya</taxon>
        <taxon>Basidiomycota</taxon>
        <taxon>Agaricomycotina</taxon>
        <taxon>Agaricomycetes</taxon>
        <taxon>Polyporales</taxon>
        <taxon>Polyporaceae</taxon>
        <taxon>Lentinus</taxon>
    </lineage>
</organism>
<feature type="region of interest" description="Disordered" evidence="1">
    <location>
        <begin position="1"/>
        <end position="28"/>
    </location>
</feature>
<accession>A0A371D435</accession>
<sequence>MPSSHDRVAREPMSPIHFRPPKPQRASALDHSCPEMFLCTSKSAIDRSVARLPSLLPSAM</sequence>
<evidence type="ECO:0000256" key="1">
    <source>
        <dbReference type="SAM" id="MobiDB-lite"/>
    </source>
</evidence>
<reference evidence="2 3" key="1">
    <citation type="journal article" date="2018" name="Biotechnol. Biofuels">
        <title>Integrative visual omics of the white-rot fungus Polyporus brumalis exposes the biotechnological potential of its oxidative enzymes for delignifying raw plant biomass.</title>
        <authorList>
            <person name="Miyauchi S."/>
            <person name="Rancon A."/>
            <person name="Drula E."/>
            <person name="Hage H."/>
            <person name="Chaduli D."/>
            <person name="Favel A."/>
            <person name="Grisel S."/>
            <person name="Henrissat B."/>
            <person name="Herpoel-Gimbert I."/>
            <person name="Ruiz-Duenas F.J."/>
            <person name="Chevret D."/>
            <person name="Hainaut M."/>
            <person name="Lin J."/>
            <person name="Wang M."/>
            <person name="Pangilinan J."/>
            <person name="Lipzen A."/>
            <person name="Lesage-Meessen L."/>
            <person name="Navarro D."/>
            <person name="Riley R."/>
            <person name="Grigoriev I.V."/>
            <person name="Zhou S."/>
            <person name="Raouche S."/>
            <person name="Rosso M.N."/>
        </authorList>
    </citation>
    <scope>NUCLEOTIDE SEQUENCE [LARGE SCALE GENOMIC DNA]</scope>
    <source>
        <strain evidence="2 3">BRFM 1820</strain>
    </source>
</reference>
<evidence type="ECO:0000313" key="2">
    <source>
        <dbReference type="EMBL" id="RDX47252.1"/>
    </source>
</evidence>
<name>A0A371D435_9APHY</name>
<keyword evidence="3" id="KW-1185">Reference proteome</keyword>
<dbReference type="EMBL" id="KZ857420">
    <property type="protein sequence ID" value="RDX47252.1"/>
    <property type="molecule type" value="Genomic_DNA"/>
</dbReference>
<dbReference type="AlphaFoldDB" id="A0A371D435"/>
<proteinExistence type="predicted"/>
<dbReference type="Proteomes" id="UP000256964">
    <property type="component" value="Unassembled WGS sequence"/>
</dbReference>
<evidence type="ECO:0000313" key="3">
    <source>
        <dbReference type="Proteomes" id="UP000256964"/>
    </source>
</evidence>
<feature type="compositionally biased region" description="Basic and acidic residues" evidence="1">
    <location>
        <begin position="1"/>
        <end position="10"/>
    </location>
</feature>
<protein>
    <submittedName>
        <fullName evidence="2">Uncharacterized protein</fullName>
    </submittedName>
</protein>
<gene>
    <name evidence="2" type="ORF">OH76DRAFT_1406149</name>
</gene>